<reference evidence="2" key="1">
    <citation type="journal article" date="2019" name="Int. J. Syst. Evol. Microbiol.">
        <title>The Global Catalogue of Microorganisms (GCM) 10K type strain sequencing project: providing services to taxonomists for standard genome sequencing and annotation.</title>
        <authorList>
            <consortium name="The Broad Institute Genomics Platform"/>
            <consortium name="The Broad Institute Genome Sequencing Center for Infectious Disease"/>
            <person name="Wu L."/>
            <person name="Ma J."/>
        </authorList>
    </citation>
    <scope>NUCLEOTIDE SEQUENCE [LARGE SCALE GENOMIC DNA]</scope>
    <source>
        <strain evidence="2">JCM 17924</strain>
    </source>
</reference>
<sequence>MSTPTYSLRSTLRNYHDRNLQLMEADEFRTLQQKVQRFSPDATAPLAVRLLHTRVQNEVERRQTQLF</sequence>
<gene>
    <name evidence="1" type="ORF">GCM10023186_44930</name>
</gene>
<evidence type="ECO:0000313" key="1">
    <source>
        <dbReference type="EMBL" id="GAA4393401.1"/>
    </source>
</evidence>
<dbReference type="EMBL" id="BAABHA010000015">
    <property type="protein sequence ID" value="GAA4393401.1"/>
    <property type="molecule type" value="Genomic_DNA"/>
</dbReference>
<proteinExistence type="predicted"/>
<name>A0ABP8JNC5_9BACT</name>
<dbReference type="RefSeq" id="WP_345227958.1">
    <property type="nucleotide sequence ID" value="NZ_BAABHA010000015.1"/>
</dbReference>
<keyword evidence="2" id="KW-1185">Reference proteome</keyword>
<evidence type="ECO:0000313" key="2">
    <source>
        <dbReference type="Proteomes" id="UP001500454"/>
    </source>
</evidence>
<comment type="caution">
    <text evidence="1">The sequence shown here is derived from an EMBL/GenBank/DDBJ whole genome shotgun (WGS) entry which is preliminary data.</text>
</comment>
<accession>A0ABP8JNC5</accession>
<protein>
    <submittedName>
        <fullName evidence="1">Uncharacterized protein</fullName>
    </submittedName>
</protein>
<dbReference type="Proteomes" id="UP001500454">
    <property type="component" value="Unassembled WGS sequence"/>
</dbReference>
<organism evidence="1 2">
    <name type="scientific">Hymenobacter koreensis</name>
    <dbReference type="NCBI Taxonomy" id="1084523"/>
    <lineage>
        <taxon>Bacteria</taxon>
        <taxon>Pseudomonadati</taxon>
        <taxon>Bacteroidota</taxon>
        <taxon>Cytophagia</taxon>
        <taxon>Cytophagales</taxon>
        <taxon>Hymenobacteraceae</taxon>
        <taxon>Hymenobacter</taxon>
    </lineage>
</organism>